<dbReference type="InterPro" id="IPR029068">
    <property type="entry name" value="Glyas_Bleomycin-R_OHBP_Dase"/>
</dbReference>
<dbReference type="Pfam" id="PF18029">
    <property type="entry name" value="Glyoxalase_6"/>
    <property type="match status" value="1"/>
</dbReference>
<organism evidence="2 3">
    <name type="scientific">Mycolicibacterium rutilum</name>
    <name type="common">Mycobacterium rutilum</name>
    <dbReference type="NCBI Taxonomy" id="370526"/>
    <lineage>
        <taxon>Bacteria</taxon>
        <taxon>Bacillati</taxon>
        <taxon>Actinomycetota</taxon>
        <taxon>Actinomycetes</taxon>
        <taxon>Mycobacteriales</taxon>
        <taxon>Mycobacteriaceae</taxon>
        <taxon>Mycolicibacterium</taxon>
    </lineage>
</organism>
<dbReference type="Proteomes" id="UP000182915">
    <property type="component" value="Chromosome I"/>
</dbReference>
<sequence>MIGQLRTVVLDSRNPRELGRFYAGVIGGDLDDEDDTWVVLTDPSGRRIAFQYSPEHEAPTFPDPKGSQQLHLDILVEDPDAAEQEVLELGATRVTGVPETDFRVFRDPSGHTFCLVFNITG</sequence>
<dbReference type="AlphaFoldDB" id="A0A1H6ICY6"/>
<dbReference type="RefSeq" id="WP_083405506.1">
    <property type="nucleotide sequence ID" value="NZ_LT629971.1"/>
</dbReference>
<evidence type="ECO:0000313" key="2">
    <source>
        <dbReference type="EMBL" id="SEH46671.1"/>
    </source>
</evidence>
<gene>
    <name evidence="2" type="ORF">SAMN04489835_0129</name>
</gene>
<dbReference type="InterPro" id="IPR041581">
    <property type="entry name" value="Glyoxalase_6"/>
</dbReference>
<keyword evidence="3" id="KW-1185">Reference proteome</keyword>
<accession>A0A1H6ICY6</accession>
<dbReference type="CDD" id="cd06587">
    <property type="entry name" value="VOC"/>
    <property type="match status" value="1"/>
</dbReference>
<name>A0A1H6ICY6_MYCRU</name>
<dbReference type="PANTHER" id="PTHR35908:SF1">
    <property type="entry name" value="CONSERVED PROTEIN"/>
    <property type="match status" value="1"/>
</dbReference>
<dbReference type="PANTHER" id="PTHR35908">
    <property type="entry name" value="HYPOTHETICAL FUSION PROTEIN"/>
    <property type="match status" value="1"/>
</dbReference>
<dbReference type="STRING" id="370526.SAMN04489835_0129"/>
<dbReference type="Gene3D" id="3.10.180.10">
    <property type="entry name" value="2,3-Dihydroxybiphenyl 1,2-Dioxygenase, domain 1"/>
    <property type="match status" value="1"/>
</dbReference>
<dbReference type="EMBL" id="LT629971">
    <property type="protein sequence ID" value="SEH46671.1"/>
    <property type="molecule type" value="Genomic_DNA"/>
</dbReference>
<evidence type="ECO:0000313" key="3">
    <source>
        <dbReference type="Proteomes" id="UP000182915"/>
    </source>
</evidence>
<reference evidence="3" key="1">
    <citation type="submission" date="2016-10" db="EMBL/GenBank/DDBJ databases">
        <authorList>
            <person name="Varghese N."/>
            <person name="Submissions S."/>
        </authorList>
    </citation>
    <scope>NUCLEOTIDE SEQUENCE [LARGE SCALE GENOMIC DNA]</scope>
    <source>
        <strain evidence="3">DSM 45405</strain>
    </source>
</reference>
<feature type="domain" description="Glyoxalase-like" evidence="1">
    <location>
        <begin position="8"/>
        <end position="116"/>
    </location>
</feature>
<protein>
    <recommendedName>
        <fullName evidence="1">Glyoxalase-like domain-containing protein</fullName>
    </recommendedName>
</protein>
<dbReference type="SUPFAM" id="SSF54593">
    <property type="entry name" value="Glyoxalase/Bleomycin resistance protein/Dihydroxybiphenyl dioxygenase"/>
    <property type="match status" value="1"/>
</dbReference>
<dbReference type="OrthoDB" id="1645442at2"/>
<proteinExistence type="predicted"/>
<evidence type="ECO:0000259" key="1">
    <source>
        <dbReference type="Pfam" id="PF18029"/>
    </source>
</evidence>